<proteinExistence type="predicted"/>
<sequence length="274" mass="30643">MLNSAMSMSNGPSSDDSCYAGWFARPIGGRYPTRFHSGHFQGETAAKEFRGNIIHLEKQLRANEEHETRCSIAHPSSLANQPPAVIGYPPSHTTVDVYDYPHQYGDKNPVLHNCKLCKDGWKEKRMYYKSGWTAYFTFLLVFPLLSAVDFLGSSTDGSYQSQLSAERHTTWVLVLGFFGLNVFGTCFGLWGIWRSKKLAVLVLGLLYFNCLLFFADNAVSEVTTKWQGSIASCFIGVLYGIAGWQASQCADRINGSANSQFLMRPPAQRQASWF</sequence>
<feature type="transmembrane region" description="Helical" evidence="1">
    <location>
        <begin position="132"/>
        <end position="151"/>
    </location>
</feature>
<feature type="non-terminal residue" evidence="2">
    <location>
        <position position="1"/>
    </location>
</feature>
<reference evidence="2" key="1">
    <citation type="submission" date="2023-06" db="EMBL/GenBank/DDBJ databases">
        <authorList>
            <person name="Delattre M."/>
        </authorList>
    </citation>
    <scope>NUCLEOTIDE SEQUENCE</scope>
    <source>
        <strain evidence="2">AF72</strain>
    </source>
</reference>
<keyword evidence="1" id="KW-1133">Transmembrane helix</keyword>
<dbReference type="EMBL" id="CATQJA010001222">
    <property type="protein sequence ID" value="CAJ0566353.1"/>
    <property type="molecule type" value="Genomic_DNA"/>
</dbReference>
<accession>A0AA36CCA2</accession>
<evidence type="ECO:0000313" key="2">
    <source>
        <dbReference type="EMBL" id="CAJ0566353.1"/>
    </source>
</evidence>
<feature type="transmembrane region" description="Helical" evidence="1">
    <location>
        <begin position="171"/>
        <end position="191"/>
    </location>
</feature>
<organism evidence="2 3">
    <name type="scientific">Mesorhabditis spiculigera</name>
    <dbReference type="NCBI Taxonomy" id="96644"/>
    <lineage>
        <taxon>Eukaryota</taxon>
        <taxon>Metazoa</taxon>
        <taxon>Ecdysozoa</taxon>
        <taxon>Nematoda</taxon>
        <taxon>Chromadorea</taxon>
        <taxon>Rhabditida</taxon>
        <taxon>Rhabditina</taxon>
        <taxon>Rhabditomorpha</taxon>
        <taxon>Rhabditoidea</taxon>
        <taxon>Rhabditidae</taxon>
        <taxon>Mesorhabditinae</taxon>
        <taxon>Mesorhabditis</taxon>
    </lineage>
</organism>
<evidence type="ECO:0000256" key="1">
    <source>
        <dbReference type="SAM" id="Phobius"/>
    </source>
</evidence>
<keyword evidence="3" id="KW-1185">Reference proteome</keyword>
<dbReference type="AlphaFoldDB" id="A0AA36CCA2"/>
<dbReference type="Proteomes" id="UP001177023">
    <property type="component" value="Unassembled WGS sequence"/>
</dbReference>
<keyword evidence="1" id="KW-0472">Membrane</keyword>
<evidence type="ECO:0000313" key="3">
    <source>
        <dbReference type="Proteomes" id="UP001177023"/>
    </source>
</evidence>
<feature type="transmembrane region" description="Helical" evidence="1">
    <location>
        <begin position="226"/>
        <end position="244"/>
    </location>
</feature>
<protein>
    <submittedName>
        <fullName evidence="2">Uncharacterized protein</fullName>
    </submittedName>
</protein>
<gene>
    <name evidence="2" type="ORF">MSPICULIGERA_LOCUS4959</name>
</gene>
<keyword evidence="1" id="KW-0812">Transmembrane</keyword>
<name>A0AA36CCA2_9BILA</name>
<comment type="caution">
    <text evidence="2">The sequence shown here is derived from an EMBL/GenBank/DDBJ whole genome shotgun (WGS) entry which is preliminary data.</text>
</comment>
<feature type="transmembrane region" description="Helical" evidence="1">
    <location>
        <begin position="198"/>
        <end position="214"/>
    </location>
</feature>